<accession>A0ABP3TWK8</accession>
<keyword evidence="2" id="KW-1185">Reference proteome</keyword>
<dbReference type="EMBL" id="BAAAEU010000024">
    <property type="protein sequence ID" value="GAA0719404.1"/>
    <property type="molecule type" value="Genomic_DNA"/>
</dbReference>
<evidence type="ECO:0000313" key="1">
    <source>
        <dbReference type="EMBL" id="GAA0719404.1"/>
    </source>
</evidence>
<comment type="caution">
    <text evidence="1">The sequence shown here is derived from an EMBL/GenBank/DDBJ whole genome shotgun (WGS) entry which is preliminary data.</text>
</comment>
<proteinExistence type="predicted"/>
<evidence type="ECO:0000313" key="2">
    <source>
        <dbReference type="Proteomes" id="UP001501523"/>
    </source>
</evidence>
<name>A0ABP3TWK8_9GAMM</name>
<sequence length="101" mass="11523">MQDAASTEPDKDPQQIRRVIAIDVPSHPATICQLLVFNPHIGSALVVYSYKRKTTHDCAAVTKRSARPLAGRRLRFEDLHYRLGRKRMRRSASVRGRGRGW</sequence>
<gene>
    <name evidence="1" type="ORF">GCM10009105_27850</name>
</gene>
<organism evidence="1 2">
    <name type="scientific">Dokdonella soli</name>
    <dbReference type="NCBI Taxonomy" id="529810"/>
    <lineage>
        <taxon>Bacteria</taxon>
        <taxon>Pseudomonadati</taxon>
        <taxon>Pseudomonadota</taxon>
        <taxon>Gammaproteobacteria</taxon>
        <taxon>Lysobacterales</taxon>
        <taxon>Rhodanobacteraceae</taxon>
        <taxon>Dokdonella</taxon>
    </lineage>
</organism>
<protein>
    <submittedName>
        <fullName evidence="1">Uncharacterized protein</fullName>
    </submittedName>
</protein>
<reference evidence="2" key="1">
    <citation type="journal article" date="2019" name="Int. J. Syst. Evol. Microbiol.">
        <title>The Global Catalogue of Microorganisms (GCM) 10K type strain sequencing project: providing services to taxonomists for standard genome sequencing and annotation.</title>
        <authorList>
            <consortium name="The Broad Institute Genomics Platform"/>
            <consortium name="The Broad Institute Genome Sequencing Center for Infectious Disease"/>
            <person name="Wu L."/>
            <person name="Ma J."/>
        </authorList>
    </citation>
    <scope>NUCLEOTIDE SEQUENCE [LARGE SCALE GENOMIC DNA]</scope>
    <source>
        <strain evidence="2">JCM 15421</strain>
    </source>
</reference>
<dbReference type="Proteomes" id="UP001501523">
    <property type="component" value="Unassembled WGS sequence"/>
</dbReference>